<evidence type="ECO:0000313" key="1">
    <source>
        <dbReference type="EMBL" id="BAQ56901.1"/>
    </source>
</evidence>
<dbReference type="Proteomes" id="UP000035709">
    <property type="component" value="Chromosome"/>
</dbReference>
<dbReference type="STRING" id="1600.LBAT_0512"/>
<dbReference type="InterPro" id="IPR029058">
    <property type="entry name" value="AB_hydrolase_fold"/>
</dbReference>
<gene>
    <name evidence="1" type="ORF">LBAT_0512</name>
</gene>
<reference evidence="1 2" key="1">
    <citation type="submission" date="2015-03" db="EMBL/GenBank/DDBJ databases">
        <title>Complete genome sequence of Lactobacillus acetotolerans NBRC 13120.</title>
        <authorList>
            <person name="Toh H."/>
            <person name="Morita H."/>
            <person name="Fujita N."/>
        </authorList>
    </citation>
    <scope>NUCLEOTIDE SEQUENCE [LARGE SCALE GENOMIC DNA]</scope>
    <source>
        <strain evidence="1 2">NBRC 13120</strain>
    </source>
</reference>
<dbReference type="Pfam" id="PF06028">
    <property type="entry name" value="DUF915"/>
    <property type="match status" value="1"/>
</dbReference>
<proteinExistence type="predicted"/>
<dbReference type="EMBL" id="AP014808">
    <property type="protein sequence ID" value="BAQ56901.1"/>
    <property type="molecule type" value="Genomic_DNA"/>
</dbReference>
<dbReference type="InterPro" id="IPR010315">
    <property type="entry name" value="DUF915_hydro-like"/>
</dbReference>
<name>A0A0D6A2D5_9LACO</name>
<organism evidence="1 2">
    <name type="scientific">Lactobacillus acetotolerans</name>
    <dbReference type="NCBI Taxonomy" id="1600"/>
    <lineage>
        <taxon>Bacteria</taxon>
        <taxon>Bacillati</taxon>
        <taxon>Bacillota</taxon>
        <taxon>Bacilli</taxon>
        <taxon>Lactobacillales</taxon>
        <taxon>Lactobacillaceae</taxon>
        <taxon>Lactobacillus</taxon>
    </lineage>
</organism>
<protein>
    <recommendedName>
        <fullName evidence="3">Alpha/beta hydrolase</fullName>
    </recommendedName>
</protein>
<dbReference type="Gene3D" id="3.40.50.1820">
    <property type="entry name" value="alpha/beta hydrolase"/>
    <property type="match status" value="1"/>
</dbReference>
<dbReference type="SUPFAM" id="SSF53474">
    <property type="entry name" value="alpha/beta-Hydrolases"/>
    <property type="match status" value="1"/>
</dbReference>
<dbReference type="AlphaFoldDB" id="A0A0D6A2D5"/>
<evidence type="ECO:0000313" key="2">
    <source>
        <dbReference type="Proteomes" id="UP000035709"/>
    </source>
</evidence>
<evidence type="ECO:0008006" key="3">
    <source>
        <dbReference type="Google" id="ProtNLM"/>
    </source>
</evidence>
<keyword evidence="2" id="KW-1185">Reference proteome</keyword>
<dbReference type="OrthoDB" id="503948at2"/>
<sequence>MFSKVRKSKFLIFLMLLLILLVTACSKNTIKSNKQLSKTQAGYISTTPTFFFHGWGSSVNAESHMVNAAQKANVTKDVMTAIVDKNGNVKLSSHISKNAQTPIIKVGFLDNHNHNYQTDARFAYNAITAVQGKYPFTKMNLVGHSMGNMDIMFMLLYYGQRKKFLQVKRQVDIAGHFNGIRGMQNTAYSHNYKNGKPHRLDSDYKKLTKLRQIYPKGVSVMNIYGDLENDTHSDDDVTIYSARSLKYLVSPRASHYEEHMITGPNAQHSKLHENLKVDDLLIKFLWGK</sequence>
<dbReference type="KEGG" id="lae:LBAT_0512"/>
<dbReference type="PROSITE" id="PS51257">
    <property type="entry name" value="PROKAR_LIPOPROTEIN"/>
    <property type="match status" value="1"/>
</dbReference>
<dbReference type="PATRIC" id="fig|1600.4.peg.524"/>
<accession>A0A0D6A2D5</accession>